<gene>
    <name evidence="1" type="ORF">BTT61001_03601</name>
</gene>
<reference evidence="1 2" key="1">
    <citation type="submission" date="2016-08" db="EMBL/GenBank/DDBJ databases">
        <authorList>
            <person name="Seilhamer J.J."/>
        </authorList>
    </citation>
    <scope>NUCLEOTIDE SEQUENCE [LARGE SCALE GENOMIC DNA]</scope>
    <source>
        <strain evidence="1 2">IEBC_T61001</strain>
    </source>
</reference>
<dbReference type="AlphaFoldDB" id="A0A1C4EWV0"/>
<name>A0A1C4EWV0_BACTU</name>
<proteinExistence type="predicted"/>
<dbReference type="EMBL" id="FMBI01000034">
    <property type="protein sequence ID" value="SCC47992.1"/>
    <property type="molecule type" value="Genomic_DNA"/>
</dbReference>
<dbReference type="Proteomes" id="UP000195991">
    <property type="component" value="Unassembled WGS sequence"/>
</dbReference>
<sequence>MILRILHGISWAVATSSIEKAVIDVFHHLVVEKQWHGFRTSIRSLGNLRLMAVSHQPKKTGHQNDK</sequence>
<evidence type="ECO:0000313" key="1">
    <source>
        <dbReference type="EMBL" id="SCC47992.1"/>
    </source>
</evidence>
<evidence type="ECO:0000313" key="2">
    <source>
        <dbReference type="Proteomes" id="UP000195991"/>
    </source>
</evidence>
<protein>
    <submittedName>
        <fullName evidence="1">Uncharacterized protein</fullName>
    </submittedName>
</protein>
<organism evidence="1 2">
    <name type="scientific">Bacillus thuringiensis</name>
    <dbReference type="NCBI Taxonomy" id="1428"/>
    <lineage>
        <taxon>Bacteria</taxon>
        <taxon>Bacillati</taxon>
        <taxon>Bacillota</taxon>
        <taxon>Bacilli</taxon>
        <taxon>Bacillales</taxon>
        <taxon>Bacillaceae</taxon>
        <taxon>Bacillus</taxon>
        <taxon>Bacillus cereus group</taxon>
    </lineage>
</organism>
<accession>A0A1C4EWV0</accession>